<comment type="caution">
    <text evidence="2">The sequence shown here is derived from an EMBL/GenBank/DDBJ whole genome shotgun (WGS) entry which is preliminary data.</text>
</comment>
<protein>
    <submittedName>
        <fullName evidence="2">Selenocysteine lyase/cysteine desulfurase</fullName>
    </submittedName>
</protein>
<proteinExistence type="predicted"/>
<dbReference type="Gene3D" id="3.40.640.10">
    <property type="entry name" value="Type I PLP-dependent aspartate aminotransferase-like (Major domain)"/>
    <property type="match status" value="1"/>
</dbReference>
<dbReference type="Pfam" id="PF00266">
    <property type="entry name" value="Aminotran_5"/>
    <property type="match status" value="1"/>
</dbReference>
<dbReference type="RefSeq" id="WP_306828249.1">
    <property type="nucleotide sequence ID" value="NZ_JAUSRA010000001.1"/>
</dbReference>
<dbReference type="InterPro" id="IPR000192">
    <property type="entry name" value="Aminotrans_V_dom"/>
</dbReference>
<dbReference type="SUPFAM" id="SSF53383">
    <property type="entry name" value="PLP-dependent transferases"/>
    <property type="match status" value="1"/>
</dbReference>
<dbReference type="InterPro" id="IPR015424">
    <property type="entry name" value="PyrdxlP-dep_Trfase"/>
</dbReference>
<evidence type="ECO:0000259" key="1">
    <source>
        <dbReference type="Pfam" id="PF00266"/>
    </source>
</evidence>
<dbReference type="InterPro" id="IPR015421">
    <property type="entry name" value="PyrdxlP-dep_Trfase_major"/>
</dbReference>
<keyword evidence="2" id="KW-0456">Lyase</keyword>
<name>A0ABT9MP90_9ACTN</name>
<keyword evidence="3" id="KW-1185">Reference proteome</keyword>
<dbReference type="PANTHER" id="PTHR43586:SF24">
    <property type="entry name" value="BLR4730 PROTEIN"/>
    <property type="match status" value="1"/>
</dbReference>
<reference evidence="2 3" key="1">
    <citation type="submission" date="2023-07" db="EMBL/GenBank/DDBJ databases">
        <title>Sequencing the genomes of 1000 actinobacteria strains.</title>
        <authorList>
            <person name="Klenk H.-P."/>
        </authorList>
    </citation>
    <scope>NUCLEOTIDE SEQUENCE [LARGE SCALE GENOMIC DNA]</scope>
    <source>
        <strain evidence="2 3">DSM 44710</strain>
    </source>
</reference>
<sequence length="392" mass="42214">MANLDVAALRADTPACERVVHFNNAGSSLPPAPVLDAMIDYLRLEAEIGGYEAADARAEAIQAFYTEAAALLGARPEEIAFANNSTHAYATALSAIDFAPGDVVLTTRDDYISNQIAFLSLHRRRGVRVVHAPDAPGGGVDVDAMAALMRAHRPRLVAVTHVPTSSGLIAPVAEIGRHCRELDLLYLVDACQSIGQLPLDVTAIGADLLTATGRKFLRGPRGTGLLFVSERVLKAGYEPLFIDMRGARWTEAGGYEPVASAARFEDWEFPYAGLLGLTAAIRYARRVGVPEGSRRALGLAASLRERLREIDGFRVLDRGPELGALVTFTVAGAAPEPLRARLTGAGINCSVTRREHARFDFTDKGVEWCLRLSPHYFNTDGEADRVVDVLNG</sequence>
<accession>A0ABT9MP90</accession>
<evidence type="ECO:0000313" key="3">
    <source>
        <dbReference type="Proteomes" id="UP001240984"/>
    </source>
</evidence>
<dbReference type="InterPro" id="IPR015422">
    <property type="entry name" value="PyrdxlP-dep_Trfase_small"/>
</dbReference>
<dbReference type="PANTHER" id="PTHR43586">
    <property type="entry name" value="CYSTEINE DESULFURASE"/>
    <property type="match status" value="1"/>
</dbReference>
<dbReference type="EMBL" id="JAUSRA010000001">
    <property type="protein sequence ID" value="MDP9793227.1"/>
    <property type="molecule type" value="Genomic_DNA"/>
</dbReference>
<dbReference type="Proteomes" id="UP001240984">
    <property type="component" value="Unassembled WGS sequence"/>
</dbReference>
<evidence type="ECO:0000313" key="2">
    <source>
        <dbReference type="EMBL" id="MDP9793227.1"/>
    </source>
</evidence>
<dbReference type="GO" id="GO:0016829">
    <property type="term" value="F:lyase activity"/>
    <property type="evidence" value="ECO:0007669"/>
    <property type="project" value="UniProtKB-KW"/>
</dbReference>
<dbReference type="Gene3D" id="3.90.1150.10">
    <property type="entry name" value="Aspartate Aminotransferase, domain 1"/>
    <property type="match status" value="1"/>
</dbReference>
<gene>
    <name evidence="2" type="ORF">J2S43_001739</name>
</gene>
<feature type="domain" description="Aminotransferase class V" evidence="1">
    <location>
        <begin position="21"/>
        <end position="385"/>
    </location>
</feature>
<organism evidence="2 3">
    <name type="scientific">Catenuloplanes nepalensis</name>
    <dbReference type="NCBI Taxonomy" id="587533"/>
    <lineage>
        <taxon>Bacteria</taxon>
        <taxon>Bacillati</taxon>
        <taxon>Actinomycetota</taxon>
        <taxon>Actinomycetes</taxon>
        <taxon>Micromonosporales</taxon>
        <taxon>Micromonosporaceae</taxon>
        <taxon>Catenuloplanes</taxon>
    </lineage>
</organism>